<protein>
    <recommendedName>
        <fullName evidence="5">ATP synthase F0 subunit 8</fullName>
    </recommendedName>
</protein>
<feature type="region of interest" description="Disordered" evidence="1">
    <location>
        <begin position="38"/>
        <end position="57"/>
    </location>
</feature>
<keyword evidence="2" id="KW-0472">Membrane</keyword>
<reference evidence="3 4" key="1">
    <citation type="submission" date="2020-10" db="EMBL/GenBank/DDBJ databases">
        <title>Bacillus sp. HD4P25, an endophyte from a halophyte.</title>
        <authorList>
            <person name="Sun J.-Q."/>
        </authorList>
    </citation>
    <scope>NUCLEOTIDE SEQUENCE [LARGE SCALE GENOMIC DNA]</scope>
    <source>
        <strain evidence="3 4">YIM 93174</strain>
    </source>
</reference>
<proteinExistence type="predicted"/>
<evidence type="ECO:0000256" key="1">
    <source>
        <dbReference type="SAM" id="MobiDB-lite"/>
    </source>
</evidence>
<evidence type="ECO:0000313" key="3">
    <source>
        <dbReference type="EMBL" id="MBE4909797.1"/>
    </source>
</evidence>
<dbReference type="EMBL" id="JADCLJ010000024">
    <property type="protein sequence ID" value="MBE4909797.1"/>
    <property type="molecule type" value="Genomic_DNA"/>
</dbReference>
<evidence type="ECO:0000256" key="2">
    <source>
        <dbReference type="SAM" id="Phobius"/>
    </source>
</evidence>
<accession>A0ABR9QMS7</accession>
<feature type="compositionally biased region" description="Acidic residues" evidence="1">
    <location>
        <begin position="47"/>
        <end position="57"/>
    </location>
</feature>
<keyword evidence="4" id="KW-1185">Reference proteome</keyword>
<keyword evidence="2" id="KW-0812">Transmembrane</keyword>
<name>A0ABR9QMS7_9BACI</name>
<comment type="caution">
    <text evidence="3">The sequence shown here is derived from an EMBL/GenBank/DDBJ whole genome shotgun (WGS) entry which is preliminary data.</text>
</comment>
<keyword evidence="2" id="KW-1133">Transmembrane helix</keyword>
<evidence type="ECO:0008006" key="5">
    <source>
        <dbReference type="Google" id="ProtNLM"/>
    </source>
</evidence>
<feature type="transmembrane region" description="Helical" evidence="2">
    <location>
        <begin position="6"/>
        <end position="25"/>
    </location>
</feature>
<dbReference type="RefSeq" id="WP_193538795.1">
    <property type="nucleotide sequence ID" value="NZ_JADCLJ010000024.1"/>
</dbReference>
<organism evidence="3 4">
    <name type="scientific">Litchfieldia luteola</name>
    <dbReference type="NCBI Taxonomy" id="682179"/>
    <lineage>
        <taxon>Bacteria</taxon>
        <taxon>Bacillati</taxon>
        <taxon>Bacillota</taxon>
        <taxon>Bacilli</taxon>
        <taxon>Bacillales</taxon>
        <taxon>Bacillaceae</taxon>
        <taxon>Litchfieldia</taxon>
    </lineage>
</organism>
<dbReference type="Proteomes" id="UP001516662">
    <property type="component" value="Unassembled WGS sequence"/>
</dbReference>
<sequence>MLWNIVIILIILYVIYSLSTIKYQLKLLTKHLNIKDDKEQKVSNEEIEKELEDELKR</sequence>
<evidence type="ECO:0000313" key="4">
    <source>
        <dbReference type="Proteomes" id="UP001516662"/>
    </source>
</evidence>
<gene>
    <name evidence="3" type="ORF">IMZ08_17320</name>
</gene>